<reference evidence="5" key="1">
    <citation type="journal article" date="2023" name="Mol. Phylogenet. Evol.">
        <title>Genome-scale phylogeny and comparative genomics of the fungal order Sordariales.</title>
        <authorList>
            <person name="Hensen N."/>
            <person name="Bonometti L."/>
            <person name="Westerberg I."/>
            <person name="Brannstrom I.O."/>
            <person name="Guillou S."/>
            <person name="Cros-Aarteil S."/>
            <person name="Calhoun S."/>
            <person name="Haridas S."/>
            <person name="Kuo A."/>
            <person name="Mondo S."/>
            <person name="Pangilinan J."/>
            <person name="Riley R."/>
            <person name="LaButti K."/>
            <person name="Andreopoulos B."/>
            <person name="Lipzen A."/>
            <person name="Chen C."/>
            <person name="Yan M."/>
            <person name="Daum C."/>
            <person name="Ng V."/>
            <person name="Clum A."/>
            <person name="Steindorff A."/>
            <person name="Ohm R.A."/>
            <person name="Martin F."/>
            <person name="Silar P."/>
            <person name="Natvig D.O."/>
            <person name="Lalanne C."/>
            <person name="Gautier V."/>
            <person name="Ament-Velasquez S.L."/>
            <person name="Kruys A."/>
            <person name="Hutchinson M.I."/>
            <person name="Powell A.J."/>
            <person name="Barry K."/>
            <person name="Miller A.N."/>
            <person name="Grigoriev I.V."/>
            <person name="Debuchy R."/>
            <person name="Gladieux P."/>
            <person name="Hiltunen Thoren M."/>
            <person name="Johannesson H."/>
        </authorList>
    </citation>
    <scope>NUCLEOTIDE SEQUENCE</scope>
    <source>
        <strain evidence="5">CBS 232.78</strain>
    </source>
</reference>
<dbReference type="EMBL" id="JAULSW010000003">
    <property type="protein sequence ID" value="KAK3386656.1"/>
    <property type="molecule type" value="Genomic_DNA"/>
</dbReference>
<sequence>MALLRPLSLLLLAASHGQASRCKPSSSGGSSSSSSSSHVSTFPPDVSSATPTSTSEIISSSIAVSSSPTDVATSSTALLVSSQVVSSSSSEPLPSSTTTSAPVSSSDTSSLTTSILASSTTPSMVASTEIPTTTTSCNTVPTYIGYPETCWISIPTVCSSLNRTPSIPWPAVTPTATSCRNSFLAGTTTPAAIAACFTNVNSPQFVGASAWACVTNADVYCKFTTAPCGGAAPTGAPPPAAQPTNILANPGFESGSPSPWTLSSTLGTDSVIGVSVVTNQERHSGASSLRAVYDNTNGGSRTYMQIVSLEPGADYEASWWYYSTNSAASTVTRMQFAGAATFVYDVATLNMPTGQWIRTSKLFTATTSFGTVRFSMFGNKANAPNTFFVDDISIMKVVT</sequence>
<feature type="region of interest" description="Disordered" evidence="2">
    <location>
        <begin position="20"/>
        <end position="51"/>
    </location>
</feature>
<evidence type="ECO:0000256" key="2">
    <source>
        <dbReference type="SAM" id="MobiDB-lite"/>
    </source>
</evidence>
<feature type="chain" id="PRO_5041932281" description="CBM-cenC domain-containing protein" evidence="3">
    <location>
        <begin position="20"/>
        <end position="399"/>
    </location>
</feature>
<comment type="caution">
    <text evidence="5">The sequence shown here is derived from an EMBL/GenBank/DDBJ whole genome shotgun (WGS) entry which is preliminary data.</text>
</comment>
<dbReference type="GO" id="GO:0016798">
    <property type="term" value="F:hydrolase activity, acting on glycosyl bonds"/>
    <property type="evidence" value="ECO:0007669"/>
    <property type="project" value="InterPro"/>
</dbReference>
<name>A0AAE0NS36_9PEZI</name>
<evidence type="ECO:0000259" key="4">
    <source>
        <dbReference type="Pfam" id="PF02018"/>
    </source>
</evidence>
<feature type="domain" description="CBM-cenC" evidence="4">
    <location>
        <begin position="245"/>
        <end position="378"/>
    </location>
</feature>
<feature type="region of interest" description="Disordered" evidence="2">
    <location>
        <begin position="87"/>
        <end position="109"/>
    </location>
</feature>
<feature type="signal peptide" evidence="3">
    <location>
        <begin position="1"/>
        <end position="19"/>
    </location>
</feature>
<dbReference type="Gene3D" id="2.60.120.260">
    <property type="entry name" value="Galactose-binding domain-like"/>
    <property type="match status" value="1"/>
</dbReference>
<keyword evidence="3" id="KW-0732">Signal</keyword>
<dbReference type="InterPro" id="IPR003305">
    <property type="entry name" value="CenC_carb-bd"/>
</dbReference>
<evidence type="ECO:0000256" key="1">
    <source>
        <dbReference type="ARBA" id="ARBA00022801"/>
    </source>
</evidence>
<reference evidence="5" key="2">
    <citation type="submission" date="2023-06" db="EMBL/GenBank/DDBJ databases">
        <authorList>
            <consortium name="Lawrence Berkeley National Laboratory"/>
            <person name="Haridas S."/>
            <person name="Hensen N."/>
            <person name="Bonometti L."/>
            <person name="Westerberg I."/>
            <person name="Brannstrom I.O."/>
            <person name="Guillou S."/>
            <person name="Cros-Aarteil S."/>
            <person name="Calhoun S."/>
            <person name="Kuo A."/>
            <person name="Mondo S."/>
            <person name="Pangilinan J."/>
            <person name="Riley R."/>
            <person name="LaButti K."/>
            <person name="Andreopoulos B."/>
            <person name="Lipzen A."/>
            <person name="Chen C."/>
            <person name="Yanf M."/>
            <person name="Daum C."/>
            <person name="Ng V."/>
            <person name="Clum A."/>
            <person name="Steindorff A."/>
            <person name="Ohm R."/>
            <person name="Martin F."/>
            <person name="Silar P."/>
            <person name="Natvig D."/>
            <person name="Lalanne C."/>
            <person name="Gautier V."/>
            <person name="Ament-velasquez S.L."/>
            <person name="Kruys A."/>
            <person name="Hutchinson M.I."/>
            <person name="Powell A.J."/>
            <person name="Barry K."/>
            <person name="Miller A.N."/>
            <person name="Grigoriev I.V."/>
            <person name="Debuchy R."/>
            <person name="Gladieux P."/>
            <person name="Thoren M.H."/>
            <person name="Johannesson H."/>
        </authorList>
    </citation>
    <scope>NUCLEOTIDE SEQUENCE</scope>
    <source>
        <strain evidence="5">CBS 232.78</strain>
    </source>
</reference>
<dbReference type="SUPFAM" id="SSF49785">
    <property type="entry name" value="Galactose-binding domain-like"/>
    <property type="match status" value="1"/>
</dbReference>
<dbReference type="InterPro" id="IPR008979">
    <property type="entry name" value="Galactose-bd-like_sf"/>
</dbReference>
<feature type="compositionally biased region" description="Low complexity" evidence="2">
    <location>
        <begin position="25"/>
        <end position="37"/>
    </location>
</feature>
<gene>
    <name evidence="5" type="ORF">B0H63DRAFT_139416</name>
</gene>
<dbReference type="Pfam" id="PF02018">
    <property type="entry name" value="CBM_4_9"/>
    <property type="match status" value="1"/>
</dbReference>
<dbReference type="Proteomes" id="UP001285441">
    <property type="component" value="Unassembled WGS sequence"/>
</dbReference>
<evidence type="ECO:0000256" key="3">
    <source>
        <dbReference type="SAM" id="SignalP"/>
    </source>
</evidence>
<keyword evidence="1" id="KW-0378">Hydrolase</keyword>
<proteinExistence type="predicted"/>
<keyword evidence="6" id="KW-1185">Reference proteome</keyword>
<protein>
    <recommendedName>
        <fullName evidence="4">CBM-cenC domain-containing protein</fullName>
    </recommendedName>
</protein>
<organism evidence="5 6">
    <name type="scientific">Podospora didyma</name>
    <dbReference type="NCBI Taxonomy" id="330526"/>
    <lineage>
        <taxon>Eukaryota</taxon>
        <taxon>Fungi</taxon>
        <taxon>Dikarya</taxon>
        <taxon>Ascomycota</taxon>
        <taxon>Pezizomycotina</taxon>
        <taxon>Sordariomycetes</taxon>
        <taxon>Sordariomycetidae</taxon>
        <taxon>Sordariales</taxon>
        <taxon>Podosporaceae</taxon>
        <taxon>Podospora</taxon>
    </lineage>
</organism>
<evidence type="ECO:0000313" key="6">
    <source>
        <dbReference type="Proteomes" id="UP001285441"/>
    </source>
</evidence>
<accession>A0AAE0NS36</accession>
<evidence type="ECO:0000313" key="5">
    <source>
        <dbReference type="EMBL" id="KAK3386656.1"/>
    </source>
</evidence>
<dbReference type="AlphaFoldDB" id="A0AAE0NS36"/>